<evidence type="ECO:0000256" key="2">
    <source>
        <dbReference type="PROSITE-ProRule" id="PRU00335"/>
    </source>
</evidence>
<dbReference type="InterPro" id="IPR009057">
    <property type="entry name" value="Homeodomain-like_sf"/>
</dbReference>
<dbReference type="Proteomes" id="UP000008207">
    <property type="component" value="Chromosome"/>
</dbReference>
<keyword evidence="1 2" id="KW-0238">DNA-binding</keyword>
<dbReference type="PROSITE" id="PS50977">
    <property type="entry name" value="HTH_TETR_2"/>
    <property type="match status" value="1"/>
</dbReference>
<protein>
    <submittedName>
        <fullName evidence="4">Regulatory protein TetR</fullName>
    </submittedName>
</protein>
<name>B8IM16_METNO</name>
<evidence type="ECO:0000256" key="1">
    <source>
        <dbReference type="ARBA" id="ARBA00023125"/>
    </source>
</evidence>
<sequence length="247" mass="27329">MASKPTTAAAPAAVNPREAIVEALMRLAAEQPWTDIEITDIAREAGVSLAEFRDLFPSKGAVLGGFSRMIDKKVLEGTTDDLVEEPARERLFDVLMRRLDAMAPYRTALRRIVFALRTDPLSLVALNGVALNSQRFMLAAAGIDTEGPLGRLKLQGAVIAFARTLETWLEDDDPSLARTMARLDREIRNGERLMERAEDLRRLTAPLRALGRSLITRGSRRARRPARDVADDDRLDGDQLDGDRVAI</sequence>
<dbReference type="STRING" id="460265.Mnod_1361"/>
<dbReference type="RefSeq" id="WP_015928056.1">
    <property type="nucleotide sequence ID" value="NC_011894.1"/>
</dbReference>
<proteinExistence type="predicted"/>
<keyword evidence="5" id="KW-1185">Reference proteome</keyword>
<reference evidence="4 5" key="1">
    <citation type="submission" date="2009-01" db="EMBL/GenBank/DDBJ databases">
        <title>Complete sequence of chromosome of Methylobacterium nodulans ORS 2060.</title>
        <authorList>
            <consortium name="US DOE Joint Genome Institute"/>
            <person name="Lucas S."/>
            <person name="Copeland A."/>
            <person name="Lapidus A."/>
            <person name="Glavina del Rio T."/>
            <person name="Dalin E."/>
            <person name="Tice H."/>
            <person name="Bruce D."/>
            <person name="Goodwin L."/>
            <person name="Pitluck S."/>
            <person name="Sims D."/>
            <person name="Brettin T."/>
            <person name="Detter J.C."/>
            <person name="Han C."/>
            <person name="Larimer F."/>
            <person name="Land M."/>
            <person name="Hauser L."/>
            <person name="Kyrpides N."/>
            <person name="Ivanova N."/>
            <person name="Marx C.J."/>
            <person name="Richardson P."/>
        </authorList>
    </citation>
    <scope>NUCLEOTIDE SEQUENCE [LARGE SCALE GENOMIC DNA]</scope>
    <source>
        <strain evidence="5">LMG 21967 / CNCM I-2342 / ORS 2060</strain>
    </source>
</reference>
<dbReference type="Gene3D" id="1.10.357.10">
    <property type="entry name" value="Tetracycline Repressor, domain 2"/>
    <property type="match status" value="1"/>
</dbReference>
<accession>B8IM16</accession>
<dbReference type="OrthoDB" id="7828598at2"/>
<organism evidence="4 5">
    <name type="scientific">Methylobacterium nodulans (strain LMG 21967 / CNCM I-2342 / ORS 2060)</name>
    <dbReference type="NCBI Taxonomy" id="460265"/>
    <lineage>
        <taxon>Bacteria</taxon>
        <taxon>Pseudomonadati</taxon>
        <taxon>Pseudomonadota</taxon>
        <taxon>Alphaproteobacteria</taxon>
        <taxon>Hyphomicrobiales</taxon>
        <taxon>Methylobacteriaceae</taxon>
        <taxon>Methylobacterium</taxon>
    </lineage>
</organism>
<dbReference type="AlphaFoldDB" id="B8IM16"/>
<feature type="DNA-binding region" description="H-T-H motif" evidence="2">
    <location>
        <begin position="37"/>
        <end position="56"/>
    </location>
</feature>
<dbReference type="EMBL" id="CP001349">
    <property type="protein sequence ID" value="ACL56360.1"/>
    <property type="molecule type" value="Genomic_DNA"/>
</dbReference>
<feature type="domain" description="HTH tetR-type" evidence="3">
    <location>
        <begin position="14"/>
        <end position="74"/>
    </location>
</feature>
<dbReference type="eggNOG" id="COG1309">
    <property type="taxonomic scope" value="Bacteria"/>
</dbReference>
<evidence type="ECO:0000259" key="3">
    <source>
        <dbReference type="PROSITE" id="PS50977"/>
    </source>
</evidence>
<dbReference type="HOGENOM" id="CLU_085682_0_0_5"/>
<dbReference type="KEGG" id="mno:Mnod_1361"/>
<evidence type="ECO:0000313" key="5">
    <source>
        <dbReference type="Proteomes" id="UP000008207"/>
    </source>
</evidence>
<dbReference type="SUPFAM" id="SSF46689">
    <property type="entry name" value="Homeodomain-like"/>
    <property type="match status" value="1"/>
</dbReference>
<dbReference type="InterPro" id="IPR001647">
    <property type="entry name" value="HTH_TetR"/>
</dbReference>
<dbReference type="GO" id="GO:0003677">
    <property type="term" value="F:DNA binding"/>
    <property type="evidence" value="ECO:0007669"/>
    <property type="project" value="UniProtKB-UniRule"/>
</dbReference>
<gene>
    <name evidence="4" type="ordered locus">Mnod_1361</name>
</gene>
<evidence type="ECO:0000313" key="4">
    <source>
        <dbReference type="EMBL" id="ACL56360.1"/>
    </source>
</evidence>